<dbReference type="InterPro" id="IPR000160">
    <property type="entry name" value="GGDEF_dom"/>
</dbReference>
<comment type="catalytic activity">
    <reaction evidence="2">
        <text>2 GTP = 3',3'-c-di-GMP + 2 diphosphate</text>
        <dbReference type="Rhea" id="RHEA:24898"/>
        <dbReference type="ChEBI" id="CHEBI:33019"/>
        <dbReference type="ChEBI" id="CHEBI:37565"/>
        <dbReference type="ChEBI" id="CHEBI:58805"/>
        <dbReference type="EC" id="2.7.7.65"/>
    </reaction>
</comment>
<feature type="transmembrane region" description="Helical" evidence="4">
    <location>
        <begin position="183"/>
        <end position="206"/>
    </location>
</feature>
<dbReference type="Gene3D" id="3.30.450.40">
    <property type="match status" value="1"/>
</dbReference>
<dbReference type="AlphaFoldDB" id="A0AAW3ZPD0"/>
<dbReference type="EC" id="2.7.7.65" evidence="1"/>
<evidence type="ECO:0000256" key="1">
    <source>
        <dbReference type="ARBA" id="ARBA00012528"/>
    </source>
</evidence>
<dbReference type="Pfam" id="PF00990">
    <property type="entry name" value="GGDEF"/>
    <property type="match status" value="1"/>
</dbReference>
<keyword evidence="7" id="KW-1185">Reference proteome</keyword>
<dbReference type="PROSITE" id="PS50887">
    <property type="entry name" value="GGDEF"/>
    <property type="match status" value="1"/>
</dbReference>
<dbReference type="Proteomes" id="UP000613768">
    <property type="component" value="Unassembled WGS sequence"/>
</dbReference>
<dbReference type="InterPro" id="IPR003018">
    <property type="entry name" value="GAF"/>
</dbReference>
<protein>
    <recommendedName>
        <fullName evidence="1">diguanylate cyclase</fullName>
        <ecNumber evidence="1">2.7.7.65</ecNumber>
    </recommendedName>
</protein>
<keyword evidence="4" id="KW-0472">Membrane</keyword>
<dbReference type="InterPro" id="IPR050469">
    <property type="entry name" value="Diguanylate_Cyclase"/>
</dbReference>
<evidence type="ECO:0000256" key="4">
    <source>
        <dbReference type="SAM" id="Phobius"/>
    </source>
</evidence>
<evidence type="ECO:0000259" key="5">
    <source>
        <dbReference type="PROSITE" id="PS50887"/>
    </source>
</evidence>
<dbReference type="SMART" id="SM00065">
    <property type="entry name" value="GAF"/>
    <property type="match status" value="1"/>
</dbReference>
<organism evidence="6 7">
    <name type="scientific">Pseudomarimonas arenosa</name>
    <dbReference type="NCBI Taxonomy" id="2774145"/>
    <lineage>
        <taxon>Bacteria</taxon>
        <taxon>Pseudomonadati</taxon>
        <taxon>Pseudomonadota</taxon>
        <taxon>Gammaproteobacteria</taxon>
        <taxon>Lysobacterales</taxon>
        <taxon>Lysobacteraceae</taxon>
        <taxon>Pseudomarimonas</taxon>
    </lineage>
</organism>
<dbReference type="SMART" id="SM00267">
    <property type="entry name" value="GGDEF"/>
    <property type="match status" value="1"/>
</dbReference>
<dbReference type="SUPFAM" id="SSF55781">
    <property type="entry name" value="GAF domain-like"/>
    <property type="match status" value="1"/>
</dbReference>
<dbReference type="NCBIfam" id="TIGR00254">
    <property type="entry name" value="GGDEF"/>
    <property type="match status" value="1"/>
</dbReference>
<reference evidence="6 7" key="1">
    <citation type="submission" date="2020-09" db="EMBL/GenBank/DDBJ databases">
        <title>Pseudoxanthomonas sp. CAU 1598 isolated from sand of Yaerae Beach.</title>
        <authorList>
            <person name="Kim W."/>
        </authorList>
    </citation>
    <scope>NUCLEOTIDE SEQUENCE [LARGE SCALE GENOMIC DNA]</scope>
    <source>
        <strain evidence="6 7">CAU 1598</strain>
    </source>
</reference>
<dbReference type="InterPro" id="IPR029787">
    <property type="entry name" value="Nucleotide_cyclase"/>
</dbReference>
<comment type="caution">
    <text evidence="6">The sequence shown here is derived from an EMBL/GenBank/DDBJ whole genome shotgun (WGS) entry which is preliminary data.</text>
</comment>
<dbReference type="PANTHER" id="PTHR45138:SF9">
    <property type="entry name" value="DIGUANYLATE CYCLASE DGCM-RELATED"/>
    <property type="match status" value="1"/>
</dbReference>
<feature type="compositionally biased region" description="Basic and acidic residues" evidence="3">
    <location>
        <begin position="546"/>
        <end position="555"/>
    </location>
</feature>
<accession>A0AAW3ZPD0</accession>
<dbReference type="GO" id="GO:0052621">
    <property type="term" value="F:diguanylate cyclase activity"/>
    <property type="evidence" value="ECO:0007669"/>
    <property type="project" value="UniProtKB-EC"/>
</dbReference>
<keyword evidence="4" id="KW-0812">Transmembrane</keyword>
<evidence type="ECO:0000256" key="3">
    <source>
        <dbReference type="SAM" id="MobiDB-lite"/>
    </source>
</evidence>
<feature type="domain" description="GGDEF" evidence="5">
    <location>
        <begin position="424"/>
        <end position="558"/>
    </location>
</feature>
<keyword evidence="4" id="KW-1133">Transmembrane helix</keyword>
<dbReference type="Pfam" id="PF01590">
    <property type="entry name" value="GAF"/>
    <property type="match status" value="1"/>
</dbReference>
<gene>
    <name evidence="6" type="ORF">IFO71_10650</name>
</gene>
<proteinExistence type="predicted"/>
<dbReference type="InterPro" id="IPR043128">
    <property type="entry name" value="Rev_trsase/Diguanyl_cyclase"/>
</dbReference>
<evidence type="ECO:0000313" key="6">
    <source>
        <dbReference type="EMBL" id="MBD8526196.1"/>
    </source>
</evidence>
<dbReference type="RefSeq" id="WP_192029617.1">
    <property type="nucleotide sequence ID" value="NZ_JACYTR010000018.1"/>
</dbReference>
<dbReference type="InterPro" id="IPR029016">
    <property type="entry name" value="GAF-like_dom_sf"/>
</dbReference>
<feature type="region of interest" description="Disordered" evidence="3">
    <location>
        <begin position="546"/>
        <end position="567"/>
    </location>
</feature>
<dbReference type="Gene3D" id="3.30.70.270">
    <property type="match status" value="1"/>
</dbReference>
<evidence type="ECO:0000256" key="2">
    <source>
        <dbReference type="ARBA" id="ARBA00034247"/>
    </source>
</evidence>
<dbReference type="CDD" id="cd01949">
    <property type="entry name" value="GGDEF"/>
    <property type="match status" value="1"/>
</dbReference>
<dbReference type="EMBL" id="JACYTR010000018">
    <property type="protein sequence ID" value="MBD8526196.1"/>
    <property type="molecule type" value="Genomic_DNA"/>
</dbReference>
<name>A0AAW3ZPD0_9GAMM</name>
<dbReference type="PANTHER" id="PTHR45138">
    <property type="entry name" value="REGULATORY COMPONENTS OF SENSORY TRANSDUCTION SYSTEM"/>
    <property type="match status" value="1"/>
</dbReference>
<sequence length="567" mass="62115">MAKSTPSTPRSPRTPALLLLSGLLLLSLLVQLGVAWWARADQRISVEQSAVLQDALWVRGELHAMAAAETLWLTQGVADPLVRAQRKGTELLSTAERLLVRFEQGSAQSGHAKQLLALVQESTERAQEVLSDARQAGPSSGTLAMGHGLIAARLDRLDSVINALQSGAQSELRALDERAASRFLISAAAGLASLIIASLMLALLYFEARSRARAEHEQGRLAALTEQAERRAQKREQDIQRLAELGDQLRPAKSIEDIAEVLGATMRNVFAQFDGALYLQAPSRNVVRRQVGWGKPNPPLEDLFTPEDCWAMRRGVCYPTEPHSPPCRHLAEGTNPKHVICAPLMATGEIMGVLHLSGSMLPDLHERRIAQALADQLGLAVANLRLQENLRVQSVRDMATGLYNRRYIESALLRECLRARRSQQTLAIILIDLDRFKDFNERHSHEAGDAALGQIGSILNQTIRPEDLAGRYSGEKFMVLMPEADLSTAMDRAELLRRAVRSTPIDLHGRRVEALTCSIGLALFPLHGSEPALCLRATERALAEAKKDGRDRIVSAEDEGAGKVAQS</sequence>
<evidence type="ECO:0000313" key="7">
    <source>
        <dbReference type="Proteomes" id="UP000613768"/>
    </source>
</evidence>
<dbReference type="SUPFAM" id="SSF55073">
    <property type="entry name" value="Nucleotide cyclase"/>
    <property type="match status" value="1"/>
</dbReference>